<dbReference type="Gene3D" id="2.60.120.1130">
    <property type="match status" value="1"/>
</dbReference>
<protein>
    <recommendedName>
        <fullName evidence="4">DUF3857 domain-containing protein</fullName>
    </recommendedName>
</protein>
<evidence type="ECO:0008006" key="4">
    <source>
        <dbReference type="Google" id="ProtNLM"/>
    </source>
</evidence>
<keyword evidence="3" id="KW-1185">Reference proteome</keyword>
<dbReference type="EMBL" id="BRVO01000002">
    <property type="protein sequence ID" value="GLB49731.1"/>
    <property type="molecule type" value="Genomic_DNA"/>
</dbReference>
<evidence type="ECO:0000313" key="3">
    <source>
        <dbReference type="Proteomes" id="UP001143543"/>
    </source>
</evidence>
<evidence type="ECO:0000313" key="2">
    <source>
        <dbReference type="EMBL" id="GLB49731.1"/>
    </source>
</evidence>
<accession>A0ABQ5MJY8</accession>
<feature type="signal peptide" evidence="1">
    <location>
        <begin position="1"/>
        <end position="18"/>
    </location>
</feature>
<dbReference type="RefSeq" id="WP_281765357.1">
    <property type="nucleotide sequence ID" value="NZ_BRVO01000002.1"/>
</dbReference>
<comment type="caution">
    <text evidence="2">The sequence shown here is derived from an EMBL/GenBank/DDBJ whole genome shotgun (WGS) entry which is preliminary data.</text>
</comment>
<dbReference type="Gene3D" id="2.60.40.3140">
    <property type="match status" value="1"/>
</dbReference>
<organism evidence="2 3">
    <name type="scientific">Neptunitalea lumnitzerae</name>
    <dbReference type="NCBI Taxonomy" id="2965509"/>
    <lineage>
        <taxon>Bacteria</taxon>
        <taxon>Pseudomonadati</taxon>
        <taxon>Bacteroidota</taxon>
        <taxon>Flavobacteriia</taxon>
        <taxon>Flavobacteriales</taxon>
        <taxon>Flavobacteriaceae</taxon>
        <taxon>Neptunitalea</taxon>
    </lineage>
</organism>
<keyword evidence="1" id="KW-0732">Signal</keyword>
<evidence type="ECO:0000256" key="1">
    <source>
        <dbReference type="SAM" id="SignalP"/>
    </source>
</evidence>
<proteinExistence type="predicted"/>
<gene>
    <name evidence="2" type="ORF">Y10_20990</name>
</gene>
<sequence length="657" mass="76655">MKTILSFALSFVFAFSFAQEKAYKYGFADAETLQMTSYEKDPEAPALVLYERGAVEIKYNSEDGFYKEFTYKTRVKIFDNAAFDKATYSLRLYISDKGGYREKLTALRAQSYNMDSPPVGISMDDVMIEKKDDNHEYAKFTIPKVKEGTVFDVEYTIRSSYYYVISDWNFQSDIPKLYSEFYTKIPANLKFNGKLVGFLKFSKQDSDIEKKCVEAFYSSAADCAIDTYVMEDIPAFKEEKYMTSKKNYISHITYELRETQNFQGAKKYYTRTWEDVDHEIKTADFGKQARKENAFKKLIPNDLAALPMSIDKAKAIYYYLQNTLVWNGDYHYLFTDIDCKDAFENKKGRREELNLILYNMLKASGFEAYPVLVREREDGVATLLYPVMDEFNYLIVKLVLDEKIYYLDITDKYLPFGLLPLRALNDYGRVVDFKNDSYWDNIYISSLSTSTIFGQFEIDEEGAVTTKMSNKYTGFFAVKRRKSINSKSKDDYIESLENSLSDDNNAFVSNYRNINPTDPEKLLIESFEVEYEDDLNQDQIFLSPLDGLLYDENPFKLEERQYPVNFGYPNGYSINILVKLDDAYEVSNIPESFTYTYDNLLKVDFKVLTQGNDISFKVDFYVYKSVFQPEEYDELKKAFSKLVDINNMTLILKKVKN</sequence>
<dbReference type="Gene3D" id="3.10.620.30">
    <property type="match status" value="1"/>
</dbReference>
<dbReference type="Proteomes" id="UP001143543">
    <property type="component" value="Unassembled WGS sequence"/>
</dbReference>
<reference evidence="2" key="1">
    <citation type="submission" date="2022-07" db="EMBL/GenBank/DDBJ databases">
        <title>Taxonomy of Novel Oxalotrophic and Methylotrophic Bacteria.</title>
        <authorList>
            <person name="Sahin N."/>
            <person name="Tani A."/>
        </authorList>
    </citation>
    <scope>NUCLEOTIDE SEQUENCE</scope>
    <source>
        <strain evidence="2">Y10</strain>
    </source>
</reference>
<dbReference type="InterPro" id="IPR038765">
    <property type="entry name" value="Papain-like_cys_pep_sf"/>
</dbReference>
<dbReference type="SUPFAM" id="SSF54001">
    <property type="entry name" value="Cysteine proteinases"/>
    <property type="match status" value="1"/>
</dbReference>
<feature type="chain" id="PRO_5046181431" description="DUF3857 domain-containing protein" evidence="1">
    <location>
        <begin position="19"/>
        <end position="657"/>
    </location>
</feature>
<name>A0ABQ5MJY8_9FLAO</name>